<gene>
    <name evidence="1" type="ORF">OC725_01950</name>
</gene>
<organism evidence="1 2">
    <name type="scientific">Candidatus Phytoplasma fabacearum</name>
    <dbReference type="NCBI Taxonomy" id="2982628"/>
    <lineage>
        <taxon>Bacteria</taxon>
        <taxon>Bacillati</taxon>
        <taxon>Mycoplasmatota</taxon>
        <taxon>Mollicutes</taxon>
        <taxon>Acholeplasmatales</taxon>
        <taxon>Acholeplasmataceae</taxon>
        <taxon>Candidatus Phytoplasma</taxon>
        <taxon>16SrII (Peanut WB group)</taxon>
    </lineage>
</organism>
<name>A0ABU8ZSQ3_9MOLU</name>
<dbReference type="RefSeq" id="WP_304512584.1">
    <property type="nucleotide sequence ID" value="NZ_JAOSIK010000018.1"/>
</dbReference>
<accession>A0ABU8ZSQ3</accession>
<keyword evidence="2" id="KW-1185">Reference proteome</keyword>
<dbReference type="Proteomes" id="UP001382955">
    <property type="component" value="Unassembled WGS sequence"/>
</dbReference>
<dbReference type="EMBL" id="JAOSIK010000018">
    <property type="protein sequence ID" value="MEK0312018.1"/>
    <property type="molecule type" value="Genomic_DNA"/>
</dbReference>
<protein>
    <submittedName>
        <fullName evidence="1">Uncharacterized protein</fullName>
    </submittedName>
</protein>
<proteinExistence type="predicted"/>
<evidence type="ECO:0000313" key="2">
    <source>
        <dbReference type="Proteomes" id="UP001382955"/>
    </source>
</evidence>
<comment type="caution">
    <text evidence="1">The sequence shown here is derived from an EMBL/GenBank/DDBJ whole genome shotgun (WGS) entry which is preliminary data.</text>
</comment>
<evidence type="ECO:0000313" key="1">
    <source>
        <dbReference type="EMBL" id="MEK0312018.1"/>
    </source>
</evidence>
<reference evidence="1 2" key="1">
    <citation type="journal article" date="2023" name="Int. J. Syst. Evol. Microbiol.">
        <title>The observation of taxonomic boundaries for the 16SrII and 16SrXXV phytoplasmas using genome-based delimitation.</title>
        <authorList>
            <person name="Rodrigues Jardim B."/>
            <person name="Tran-Nguyen L.T.T."/>
            <person name="Gambley C."/>
            <person name="Al-Sadi A.M."/>
            <person name="Al-Subhi A.M."/>
            <person name="Foissac X."/>
            <person name="Salar P."/>
            <person name="Cai H."/>
            <person name="Yang J.Y."/>
            <person name="Davis R."/>
            <person name="Jones L."/>
            <person name="Rodoni B."/>
            <person name="Constable F.E."/>
        </authorList>
    </citation>
    <scope>NUCLEOTIDE SEQUENCE [LARGE SCALE GENOMIC DNA]</scope>
    <source>
        <strain evidence="1">BAWM-322</strain>
    </source>
</reference>
<sequence>MKNFFKRNNLGIKLILNTTDFNNIEHQQNHIIKKIGAIINGNHNKKIPKWQYQWYQKNLS</sequence>